<sequence length="116" mass="13559">MNDNYVKSKFKQKYFNTFNKMTLFNYKMDDITVHDRSICVAGGWGHDGVIRRRPAQRLWIMWDKQGQTTQNRGPDVCLHAVADQTACMQDVRLKTGELERKLQKMLMESSTGTRKI</sequence>
<reference evidence="1" key="1">
    <citation type="submission" date="2020-12" db="EMBL/GenBank/DDBJ databases">
        <title>WGS assembly of Carya illinoinensis cv. Pawnee.</title>
        <authorList>
            <person name="Platts A."/>
            <person name="Shu S."/>
            <person name="Wright S."/>
            <person name="Barry K."/>
            <person name="Edger P."/>
            <person name="Pires J.C."/>
            <person name="Schmutz J."/>
        </authorList>
    </citation>
    <scope>NUCLEOTIDE SEQUENCE</scope>
    <source>
        <tissue evidence="1">Leaf</tissue>
    </source>
</reference>
<keyword evidence="2" id="KW-1185">Reference proteome</keyword>
<accession>A0A8T1R9T6</accession>
<organism evidence="1 2">
    <name type="scientific">Carya illinoinensis</name>
    <name type="common">Pecan</name>
    <dbReference type="NCBI Taxonomy" id="32201"/>
    <lineage>
        <taxon>Eukaryota</taxon>
        <taxon>Viridiplantae</taxon>
        <taxon>Streptophyta</taxon>
        <taxon>Embryophyta</taxon>
        <taxon>Tracheophyta</taxon>
        <taxon>Spermatophyta</taxon>
        <taxon>Magnoliopsida</taxon>
        <taxon>eudicotyledons</taxon>
        <taxon>Gunneridae</taxon>
        <taxon>Pentapetalae</taxon>
        <taxon>rosids</taxon>
        <taxon>fabids</taxon>
        <taxon>Fagales</taxon>
        <taxon>Juglandaceae</taxon>
        <taxon>Carya</taxon>
    </lineage>
</organism>
<protein>
    <submittedName>
        <fullName evidence="1">Uncharacterized protein</fullName>
    </submittedName>
</protein>
<comment type="caution">
    <text evidence="1">The sequence shown here is derived from an EMBL/GenBank/DDBJ whole genome shotgun (WGS) entry which is preliminary data.</text>
</comment>
<dbReference type="AlphaFoldDB" id="A0A8T1R9T6"/>
<dbReference type="Proteomes" id="UP000811609">
    <property type="component" value="Chromosome 2"/>
</dbReference>
<evidence type="ECO:0000313" key="2">
    <source>
        <dbReference type="Proteomes" id="UP000811609"/>
    </source>
</evidence>
<dbReference type="EMBL" id="CM031810">
    <property type="protein sequence ID" value="KAG6663234.1"/>
    <property type="molecule type" value="Genomic_DNA"/>
</dbReference>
<evidence type="ECO:0000313" key="1">
    <source>
        <dbReference type="EMBL" id="KAG6663234.1"/>
    </source>
</evidence>
<name>A0A8T1R9T6_CARIL</name>
<proteinExistence type="predicted"/>
<gene>
    <name evidence="1" type="ORF">CIPAW_02G012900</name>
</gene>